<name>A0A7W5B0K3_9BACL</name>
<evidence type="ECO:0000313" key="2">
    <source>
        <dbReference type="Proteomes" id="UP000570361"/>
    </source>
</evidence>
<protein>
    <submittedName>
        <fullName evidence="1">Uncharacterized protein</fullName>
    </submittedName>
</protein>
<gene>
    <name evidence="1" type="ORF">FHS18_004276</name>
</gene>
<sequence>MIYKRETYKCFYFKVKRLAPPLVAKVRFTPEKYKKKEPSRMRTNSHIRTVLSIGLREVTA</sequence>
<accession>A0A7W5B0K3</accession>
<proteinExistence type="predicted"/>
<keyword evidence="2" id="KW-1185">Reference proteome</keyword>
<comment type="caution">
    <text evidence="1">The sequence shown here is derived from an EMBL/GenBank/DDBJ whole genome shotgun (WGS) entry which is preliminary data.</text>
</comment>
<dbReference type="AlphaFoldDB" id="A0A7W5B0K3"/>
<reference evidence="1 2" key="1">
    <citation type="submission" date="2020-08" db="EMBL/GenBank/DDBJ databases">
        <title>Genomic Encyclopedia of Type Strains, Phase III (KMG-III): the genomes of soil and plant-associated and newly described type strains.</title>
        <authorList>
            <person name="Whitman W."/>
        </authorList>
    </citation>
    <scope>NUCLEOTIDE SEQUENCE [LARGE SCALE GENOMIC DNA]</scope>
    <source>
        <strain evidence="1 2">CECT 5862</strain>
    </source>
</reference>
<dbReference type="Proteomes" id="UP000570361">
    <property type="component" value="Unassembled WGS sequence"/>
</dbReference>
<dbReference type="EMBL" id="JACHXK010000011">
    <property type="protein sequence ID" value="MBB3112190.1"/>
    <property type="molecule type" value="Genomic_DNA"/>
</dbReference>
<organism evidence="1 2">
    <name type="scientific">Paenibacillus phyllosphaerae</name>
    <dbReference type="NCBI Taxonomy" id="274593"/>
    <lineage>
        <taxon>Bacteria</taxon>
        <taxon>Bacillati</taxon>
        <taxon>Bacillota</taxon>
        <taxon>Bacilli</taxon>
        <taxon>Bacillales</taxon>
        <taxon>Paenibacillaceae</taxon>
        <taxon>Paenibacillus</taxon>
    </lineage>
</organism>
<evidence type="ECO:0000313" key="1">
    <source>
        <dbReference type="EMBL" id="MBB3112190.1"/>
    </source>
</evidence>